<proteinExistence type="predicted"/>
<feature type="domain" description="Retrotransposon Copia-like N-terminal" evidence="1">
    <location>
        <begin position="11"/>
        <end position="46"/>
    </location>
</feature>
<dbReference type="PANTHER" id="PTHR37610">
    <property type="entry name" value="CCHC-TYPE DOMAIN-CONTAINING PROTEIN"/>
    <property type="match status" value="1"/>
</dbReference>
<dbReference type="EMBL" id="CM003372">
    <property type="protein sequence ID" value="KOM36019.1"/>
    <property type="molecule type" value="Genomic_DNA"/>
</dbReference>
<name>A0A0L9U0U2_PHAAN</name>
<dbReference type="Gramene" id="KOM36019">
    <property type="protein sequence ID" value="KOM36019"/>
    <property type="gene ID" value="LR48_Vigan02g216900"/>
</dbReference>
<dbReference type="InterPro" id="IPR029472">
    <property type="entry name" value="Copia-like_N"/>
</dbReference>
<dbReference type="Proteomes" id="UP000053144">
    <property type="component" value="Chromosome 2"/>
</dbReference>
<organism evidence="2 3">
    <name type="scientific">Phaseolus angularis</name>
    <name type="common">Azuki bean</name>
    <name type="synonym">Vigna angularis</name>
    <dbReference type="NCBI Taxonomy" id="3914"/>
    <lineage>
        <taxon>Eukaryota</taxon>
        <taxon>Viridiplantae</taxon>
        <taxon>Streptophyta</taxon>
        <taxon>Embryophyta</taxon>
        <taxon>Tracheophyta</taxon>
        <taxon>Spermatophyta</taxon>
        <taxon>Magnoliopsida</taxon>
        <taxon>eudicotyledons</taxon>
        <taxon>Gunneridae</taxon>
        <taxon>Pentapetalae</taxon>
        <taxon>rosids</taxon>
        <taxon>fabids</taxon>
        <taxon>Fabales</taxon>
        <taxon>Fabaceae</taxon>
        <taxon>Papilionoideae</taxon>
        <taxon>50 kb inversion clade</taxon>
        <taxon>NPAAA clade</taxon>
        <taxon>indigoferoid/millettioid clade</taxon>
        <taxon>Phaseoleae</taxon>
        <taxon>Vigna</taxon>
    </lineage>
</organism>
<evidence type="ECO:0000313" key="3">
    <source>
        <dbReference type="Proteomes" id="UP000053144"/>
    </source>
</evidence>
<dbReference type="AlphaFoldDB" id="A0A0L9U0U2"/>
<dbReference type="OMA" id="GESICKG"/>
<dbReference type="PANTHER" id="PTHR37610:SF77">
    <property type="entry name" value="INTEGRASE CATALYTIC DOMAIN-CONTAINING PROTEIN"/>
    <property type="match status" value="1"/>
</dbReference>
<reference evidence="3" key="1">
    <citation type="journal article" date="2015" name="Proc. Natl. Acad. Sci. U.S.A.">
        <title>Genome sequencing of adzuki bean (Vigna angularis) provides insight into high starch and low fat accumulation and domestication.</title>
        <authorList>
            <person name="Yang K."/>
            <person name="Tian Z."/>
            <person name="Chen C."/>
            <person name="Luo L."/>
            <person name="Zhao B."/>
            <person name="Wang Z."/>
            <person name="Yu L."/>
            <person name="Li Y."/>
            <person name="Sun Y."/>
            <person name="Li W."/>
            <person name="Chen Y."/>
            <person name="Li Y."/>
            <person name="Zhang Y."/>
            <person name="Ai D."/>
            <person name="Zhao J."/>
            <person name="Shang C."/>
            <person name="Ma Y."/>
            <person name="Wu B."/>
            <person name="Wang M."/>
            <person name="Gao L."/>
            <person name="Sun D."/>
            <person name="Zhang P."/>
            <person name="Guo F."/>
            <person name="Wang W."/>
            <person name="Li Y."/>
            <person name="Wang J."/>
            <person name="Varshney R.K."/>
            <person name="Wang J."/>
            <person name="Ling H.Q."/>
            <person name="Wan P."/>
        </authorList>
    </citation>
    <scope>NUCLEOTIDE SEQUENCE</scope>
    <source>
        <strain evidence="3">cv. Jingnong 6</strain>
    </source>
</reference>
<sequence length="177" mass="20329">MSSGKYEVLLIRLNGKNYSAWAFQFEIFVKGKNLWGHVDGSKSAPNKDTQKDGHAKWEVQEAQVMAWNIGSVDLNIVLNLRPFKTAASIWAYLKKTSIRTTLPEYSNSSMTLQLQDSLSISEFYSRFMNLWSEYIDIVYENRSSKGLCSVQLVHETTKRDQFLMKLRSDFEVLGPIS</sequence>
<evidence type="ECO:0000259" key="1">
    <source>
        <dbReference type="Pfam" id="PF14244"/>
    </source>
</evidence>
<evidence type="ECO:0000313" key="2">
    <source>
        <dbReference type="EMBL" id="KOM36019.1"/>
    </source>
</evidence>
<dbReference type="Pfam" id="PF14244">
    <property type="entry name" value="Retrotran_gag_3"/>
    <property type="match status" value="1"/>
</dbReference>
<gene>
    <name evidence="2" type="ORF">LR48_Vigan02g216900</name>
</gene>
<accession>A0A0L9U0U2</accession>
<protein>
    <recommendedName>
        <fullName evidence="1">Retrotransposon Copia-like N-terminal domain-containing protein</fullName>
    </recommendedName>
</protein>